<dbReference type="SMART" id="SM00506">
    <property type="entry name" value="A1pp"/>
    <property type="match status" value="1"/>
</dbReference>
<evidence type="ECO:0000256" key="1">
    <source>
        <dbReference type="ARBA" id="ARBA00035885"/>
    </source>
</evidence>
<evidence type="ECO:0000259" key="2">
    <source>
        <dbReference type="PROSITE" id="PS51154"/>
    </source>
</evidence>
<feature type="domain" description="Macro" evidence="2">
    <location>
        <begin position="1"/>
        <end position="145"/>
    </location>
</feature>
<dbReference type="CDD" id="cd02901">
    <property type="entry name" value="Macro_Poa1p-like"/>
    <property type="match status" value="1"/>
</dbReference>
<proteinExistence type="predicted"/>
<organism evidence="3 4">
    <name type="scientific">Salininema proteolyticum</name>
    <dbReference type="NCBI Taxonomy" id="1607685"/>
    <lineage>
        <taxon>Bacteria</taxon>
        <taxon>Bacillati</taxon>
        <taxon>Actinomycetota</taxon>
        <taxon>Actinomycetes</taxon>
        <taxon>Glycomycetales</taxon>
        <taxon>Glycomycetaceae</taxon>
        <taxon>Salininema</taxon>
    </lineage>
</organism>
<protein>
    <submittedName>
        <fullName evidence="3">Macro domain-containing protein</fullName>
    </submittedName>
</protein>
<comment type="caution">
    <text evidence="3">The sequence shown here is derived from an EMBL/GenBank/DDBJ whole genome shotgun (WGS) entry which is preliminary data.</text>
</comment>
<reference evidence="4" key="1">
    <citation type="journal article" date="2019" name="Int. J. Syst. Evol. Microbiol.">
        <title>The Global Catalogue of Microorganisms (GCM) 10K type strain sequencing project: providing services to taxonomists for standard genome sequencing and annotation.</title>
        <authorList>
            <consortium name="The Broad Institute Genomics Platform"/>
            <consortium name="The Broad Institute Genome Sequencing Center for Infectious Disease"/>
            <person name="Wu L."/>
            <person name="Ma J."/>
        </authorList>
    </citation>
    <scope>NUCLEOTIDE SEQUENCE [LARGE SCALE GENOMIC DNA]</scope>
    <source>
        <strain evidence="4">IBRC-M 10908</strain>
    </source>
</reference>
<dbReference type="InterPro" id="IPR050892">
    <property type="entry name" value="ADP-ribose_metab_enzymes"/>
</dbReference>
<accession>A0ABV8U2Q9</accession>
<dbReference type="InterPro" id="IPR002589">
    <property type="entry name" value="Macro_dom"/>
</dbReference>
<dbReference type="Gene3D" id="3.40.220.10">
    <property type="entry name" value="Leucine Aminopeptidase, subunit E, domain 1"/>
    <property type="match status" value="1"/>
</dbReference>
<comment type="catalytic activity">
    <reaction evidence="1">
        <text>an N-(ADP-alpha-D-ribosyl)-thymidine in DNA + H2O = a thymidine in DNA + ADP-D-ribose</text>
        <dbReference type="Rhea" id="RHEA:71655"/>
        <dbReference type="Rhea" id="RHEA-COMP:13556"/>
        <dbReference type="Rhea" id="RHEA-COMP:18051"/>
        <dbReference type="ChEBI" id="CHEBI:15377"/>
        <dbReference type="ChEBI" id="CHEBI:57967"/>
        <dbReference type="ChEBI" id="CHEBI:137386"/>
        <dbReference type="ChEBI" id="CHEBI:191199"/>
    </reaction>
    <physiologicalReaction direction="left-to-right" evidence="1">
        <dbReference type="Rhea" id="RHEA:71656"/>
    </physiologicalReaction>
</comment>
<dbReference type="PROSITE" id="PS51154">
    <property type="entry name" value="MACRO"/>
    <property type="match status" value="1"/>
</dbReference>
<evidence type="ECO:0000313" key="3">
    <source>
        <dbReference type="EMBL" id="MFC4337381.1"/>
    </source>
</evidence>
<name>A0ABV8U2Q9_9ACTN</name>
<keyword evidence="4" id="KW-1185">Reference proteome</keyword>
<dbReference type="EMBL" id="JBHSDK010000029">
    <property type="protein sequence ID" value="MFC4337381.1"/>
    <property type="molecule type" value="Genomic_DNA"/>
</dbReference>
<dbReference type="Proteomes" id="UP001595823">
    <property type="component" value="Unassembled WGS sequence"/>
</dbReference>
<dbReference type="PANTHER" id="PTHR12521:SF0">
    <property type="entry name" value="ADP-RIBOSE GLYCOHYDROLASE OARD1"/>
    <property type="match status" value="1"/>
</dbReference>
<gene>
    <name evidence="3" type="ORF">ACFPET_19465</name>
</gene>
<sequence>MISYHSGDLFRDEAEVLVNPVNTVGVMGKGLAAGFKTRYPGMFRAYREACKAGSFHVGQVLVVSDNDRRIACLPTKRHWRSPSRLEDVEAGLAALARHLTAEPAESVVVPALGCGLGGLAWRPVETAICTALGNLATDVRIYPPH</sequence>
<dbReference type="PANTHER" id="PTHR12521">
    <property type="entry name" value="PROTEIN C6ORF130"/>
    <property type="match status" value="1"/>
</dbReference>
<dbReference type="Pfam" id="PF01661">
    <property type="entry name" value="Macro"/>
    <property type="match status" value="1"/>
</dbReference>
<dbReference type="InterPro" id="IPR043472">
    <property type="entry name" value="Macro_dom-like"/>
</dbReference>
<dbReference type="SUPFAM" id="SSF52949">
    <property type="entry name" value="Macro domain-like"/>
    <property type="match status" value="1"/>
</dbReference>
<dbReference type="RefSeq" id="WP_380624322.1">
    <property type="nucleotide sequence ID" value="NZ_JBHSDK010000029.1"/>
</dbReference>
<evidence type="ECO:0000313" key="4">
    <source>
        <dbReference type="Proteomes" id="UP001595823"/>
    </source>
</evidence>